<dbReference type="PROSITE" id="PS50110">
    <property type="entry name" value="RESPONSE_REGULATORY"/>
    <property type="match status" value="1"/>
</dbReference>
<dbReference type="PRINTS" id="PR00038">
    <property type="entry name" value="HTHLUXR"/>
</dbReference>
<comment type="caution">
    <text evidence="8">The sequence shown here is derived from an EMBL/GenBank/DDBJ whole genome shotgun (WGS) entry which is preliminary data.</text>
</comment>
<dbReference type="GO" id="GO:0003677">
    <property type="term" value="F:DNA binding"/>
    <property type="evidence" value="ECO:0007669"/>
    <property type="project" value="UniProtKB-KW"/>
</dbReference>
<sequence length="217" mass="24244">MSASEKIPVWIVEDNSSYRKSIALVIDTMEGFCCPRDFSTAEQMLRALNRHPIPSVLISDIGLPGINGIEAVKKVKEQHPDIQIIMLTVHNEDNKIFNAICAGASGYLLKSATEKEILTGIQQVMEGGSPMNTHIARKVLRRFSQISPPSQEYDLTPREKEILQYVIDGFTKKAIALDLDISFHTVDSHMRNIYEKLQVHSRSDAVAKAVKEGIILD</sequence>
<dbReference type="GO" id="GO:0000160">
    <property type="term" value="P:phosphorelay signal transduction system"/>
    <property type="evidence" value="ECO:0007669"/>
    <property type="project" value="InterPro"/>
</dbReference>
<dbReference type="PROSITE" id="PS50043">
    <property type="entry name" value="HTH_LUXR_2"/>
    <property type="match status" value="1"/>
</dbReference>
<gene>
    <name evidence="8" type="ORF">G3569_17265</name>
</gene>
<dbReference type="InterPro" id="IPR016032">
    <property type="entry name" value="Sig_transdc_resp-reg_C-effctor"/>
</dbReference>
<evidence type="ECO:0000259" key="7">
    <source>
        <dbReference type="PROSITE" id="PS50110"/>
    </source>
</evidence>
<keyword evidence="2" id="KW-0805">Transcription regulation</keyword>
<dbReference type="PANTHER" id="PTHR43214">
    <property type="entry name" value="TWO-COMPONENT RESPONSE REGULATOR"/>
    <property type="match status" value="1"/>
</dbReference>
<dbReference type="Pfam" id="PF00072">
    <property type="entry name" value="Response_reg"/>
    <property type="match status" value="1"/>
</dbReference>
<reference evidence="8 9" key="1">
    <citation type="submission" date="2020-02" db="EMBL/GenBank/DDBJ databases">
        <title>Aliifodinibius halophilus 2W32, complete genome.</title>
        <authorList>
            <person name="Li Y."/>
            <person name="Wu S."/>
        </authorList>
    </citation>
    <scope>NUCLEOTIDE SEQUENCE [LARGE SCALE GENOMIC DNA]</scope>
    <source>
        <strain evidence="8 9">2W32</strain>
    </source>
</reference>
<dbReference type="SMART" id="SM00421">
    <property type="entry name" value="HTH_LUXR"/>
    <property type="match status" value="1"/>
</dbReference>
<dbReference type="EMBL" id="JAALLS010000034">
    <property type="protein sequence ID" value="NGP90111.1"/>
    <property type="molecule type" value="Genomic_DNA"/>
</dbReference>
<dbReference type="Proteomes" id="UP000479132">
    <property type="component" value="Unassembled WGS sequence"/>
</dbReference>
<dbReference type="Gene3D" id="3.40.50.2300">
    <property type="match status" value="1"/>
</dbReference>
<dbReference type="CDD" id="cd06170">
    <property type="entry name" value="LuxR_C_like"/>
    <property type="match status" value="1"/>
</dbReference>
<keyword evidence="3" id="KW-0238">DNA-binding</keyword>
<dbReference type="GO" id="GO:0006355">
    <property type="term" value="P:regulation of DNA-templated transcription"/>
    <property type="evidence" value="ECO:0007669"/>
    <property type="project" value="InterPro"/>
</dbReference>
<organism evidence="8 9">
    <name type="scientific">Fodinibius halophilus</name>
    <dbReference type="NCBI Taxonomy" id="1736908"/>
    <lineage>
        <taxon>Bacteria</taxon>
        <taxon>Pseudomonadati</taxon>
        <taxon>Balneolota</taxon>
        <taxon>Balneolia</taxon>
        <taxon>Balneolales</taxon>
        <taxon>Balneolaceae</taxon>
        <taxon>Fodinibius</taxon>
    </lineage>
</organism>
<dbReference type="InterPro" id="IPR000792">
    <property type="entry name" value="Tscrpt_reg_LuxR_C"/>
</dbReference>
<keyword evidence="1 5" id="KW-0597">Phosphoprotein</keyword>
<dbReference type="SMART" id="SM00448">
    <property type="entry name" value="REC"/>
    <property type="match status" value="1"/>
</dbReference>
<evidence type="ECO:0000256" key="5">
    <source>
        <dbReference type="PROSITE-ProRule" id="PRU00169"/>
    </source>
</evidence>
<dbReference type="SUPFAM" id="SSF46894">
    <property type="entry name" value="C-terminal effector domain of the bipartite response regulators"/>
    <property type="match status" value="1"/>
</dbReference>
<feature type="domain" description="Response regulatory" evidence="7">
    <location>
        <begin position="8"/>
        <end position="125"/>
    </location>
</feature>
<dbReference type="AlphaFoldDB" id="A0A6M1TDL8"/>
<proteinExistence type="predicted"/>
<dbReference type="CDD" id="cd17535">
    <property type="entry name" value="REC_NarL-like"/>
    <property type="match status" value="1"/>
</dbReference>
<dbReference type="SUPFAM" id="SSF52172">
    <property type="entry name" value="CheY-like"/>
    <property type="match status" value="1"/>
</dbReference>
<feature type="modified residue" description="4-aspartylphosphate" evidence="5">
    <location>
        <position position="60"/>
    </location>
</feature>
<evidence type="ECO:0000256" key="4">
    <source>
        <dbReference type="ARBA" id="ARBA00023163"/>
    </source>
</evidence>
<keyword evidence="4" id="KW-0804">Transcription</keyword>
<dbReference type="RefSeq" id="WP_165271340.1">
    <property type="nucleotide sequence ID" value="NZ_JAALLS010000034.1"/>
</dbReference>
<dbReference type="Pfam" id="PF00196">
    <property type="entry name" value="GerE"/>
    <property type="match status" value="1"/>
</dbReference>
<keyword evidence="9" id="KW-1185">Reference proteome</keyword>
<evidence type="ECO:0000256" key="2">
    <source>
        <dbReference type="ARBA" id="ARBA00023015"/>
    </source>
</evidence>
<dbReference type="InterPro" id="IPR039420">
    <property type="entry name" value="WalR-like"/>
</dbReference>
<protein>
    <submittedName>
        <fullName evidence="8">Response regulator transcription factor</fullName>
    </submittedName>
</protein>
<name>A0A6M1TDL8_9BACT</name>
<evidence type="ECO:0000256" key="3">
    <source>
        <dbReference type="ARBA" id="ARBA00023125"/>
    </source>
</evidence>
<feature type="domain" description="HTH luxR-type" evidence="6">
    <location>
        <begin position="148"/>
        <end position="213"/>
    </location>
</feature>
<accession>A0A6M1TDL8</accession>
<dbReference type="PANTHER" id="PTHR43214:SF41">
    <property type="entry name" value="NITRATE_NITRITE RESPONSE REGULATOR PROTEIN NARP"/>
    <property type="match status" value="1"/>
</dbReference>
<dbReference type="InterPro" id="IPR001789">
    <property type="entry name" value="Sig_transdc_resp-reg_receiver"/>
</dbReference>
<evidence type="ECO:0000259" key="6">
    <source>
        <dbReference type="PROSITE" id="PS50043"/>
    </source>
</evidence>
<evidence type="ECO:0000313" key="9">
    <source>
        <dbReference type="Proteomes" id="UP000479132"/>
    </source>
</evidence>
<evidence type="ECO:0000313" key="8">
    <source>
        <dbReference type="EMBL" id="NGP90111.1"/>
    </source>
</evidence>
<evidence type="ECO:0000256" key="1">
    <source>
        <dbReference type="ARBA" id="ARBA00022553"/>
    </source>
</evidence>
<dbReference type="InterPro" id="IPR058245">
    <property type="entry name" value="NreC/VraR/RcsB-like_REC"/>
</dbReference>
<dbReference type="InterPro" id="IPR011006">
    <property type="entry name" value="CheY-like_superfamily"/>
</dbReference>